<dbReference type="AlphaFoldDB" id="A0A8J6TM03"/>
<reference evidence="2 3" key="1">
    <citation type="submission" date="2020-08" db="EMBL/GenBank/DDBJ databases">
        <title>Bridging the membrane lipid divide: bacteria of the FCB group superphylum have the potential to synthesize archaeal ether lipids.</title>
        <authorList>
            <person name="Villanueva L."/>
            <person name="Von Meijenfeldt F.A.B."/>
            <person name="Westbye A.B."/>
            <person name="Yadav S."/>
            <person name="Hopmans E.C."/>
            <person name="Dutilh B.E."/>
            <person name="Sinninghe Damste J.S."/>
        </authorList>
    </citation>
    <scope>NUCLEOTIDE SEQUENCE [LARGE SCALE GENOMIC DNA]</scope>
    <source>
        <strain evidence="2">NIOZ-UU30</strain>
    </source>
</reference>
<proteinExistence type="predicted"/>
<sequence length="275" mass="30173">MVVIESAGITDVGKKRTGNEDALYLDDDLKLYLVADGMGGHLAGEVASGLVVNTIRDYMKRFQKEGNVEEMDDPDETLSKEANRLLSSINLANKGVHEVAQSNENYRGMGATISAAFFTDDTLIVANVGDSPVYLVHDGGIELLSVTHNVISEQMAINPEAAKKLDHRFRHMLTRAMGIEETVQADVCEIQYFDGDVLTISSDGLSDKVSPEEILDVVKRERPEKACQTLVNLANERGGDDNITVIVLKIRTEDEKGGIMGLISRIMSPFKKIFN</sequence>
<evidence type="ECO:0000313" key="3">
    <source>
        <dbReference type="Proteomes" id="UP000603434"/>
    </source>
</evidence>
<dbReference type="SMART" id="SM00331">
    <property type="entry name" value="PP2C_SIG"/>
    <property type="match status" value="1"/>
</dbReference>
<dbReference type="PANTHER" id="PTHR47992">
    <property type="entry name" value="PROTEIN PHOSPHATASE"/>
    <property type="match status" value="1"/>
</dbReference>
<comment type="caution">
    <text evidence="2">The sequence shown here is derived from an EMBL/GenBank/DDBJ whole genome shotgun (WGS) entry which is preliminary data.</text>
</comment>
<dbReference type="GO" id="GO:0004722">
    <property type="term" value="F:protein serine/threonine phosphatase activity"/>
    <property type="evidence" value="ECO:0007669"/>
    <property type="project" value="InterPro"/>
</dbReference>
<dbReference type="InterPro" id="IPR015655">
    <property type="entry name" value="PP2C"/>
</dbReference>
<evidence type="ECO:0000259" key="1">
    <source>
        <dbReference type="PROSITE" id="PS51746"/>
    </source>
</evidence>
<dbReference type="SUPFAM" id="SSF81606">
    <property type="entry name" value="PP2C-like"/>
    <property type="match status" value="1"/>
</dbReference>
<dbReference type="Proteomes" id="UP000603434">
    <property type="component" value="Unassembled WGS sequence"/>
</dbReference>
<organism evidence="2 3">
    <name type="scientific">Candidatus Desulfatibia profunda</name>
    <dbReference type="NCBI Taxonomy" id="2841695"/>
    <lineage>
        <taxon>Bacteria</taxon>
        <taxon>Pseudomonadati</taxon>
        <taxon>Thermodesulfobacteriota</taxon>
        <taxon>Desulfobacteria</taxon>
        <taxon>Desulfobacterales</taxon>
        <taxon>Desulfobacterales incertae sedis</taxon>
        <taxon>Candidatus Desulfatibia</taxon>
    </lineage>
</organism>
<dbReference type="PROSITE" id="PS51746">
    <property type="entry name" value="PPM_2"/>
    <property type="match status" value="1"/>
</dbReference>
<gene>
    <name evidence="2" type="ORF">H8E23_07485</name>
</gene>
<protein>
    <submittedName>
        <fullName evidence="2">Serine/threonine-protein phosphatase</fullName>
    </submittedName>
</protein>
<feature type="domain" description="PPM-type phosphatase" evidence="1">
    <location>
        <begin position="6"/>
        <end position="250"/>
    </location>
</feature>
<dbReference type="EMBL" id="JACNJH010000126">
    <property type="protein sequence ID" value="MBC8361223.1"/>
    <property type="molecule type" value="Genomic_DNA"/>
</dbReference>
<dbReference type="Gene3D" id="3.60.40.10">
    <property type="entry name" value="PPM-type phosphatase domain"/>
    <property type="match status" value="1"/>
</dbReference>
<dbReference type="Pfam" id="PF13672">
    <property type="entry name" value="PP2C_2"/>
    <property type="match status" value="1"/>
</dbReference>
<dbReference type="CDD" id="cd00143">
    <property type="entry name" value="PP2Cc"/>
    <property type="match status" value="1"/>
</dbReference>
<dbReference type="SMART" id="SM00332">
    <property type="entry name" value="PP2Cc"/>
    <property type="match status" value="1"/>
</dbReference>
<dbReference type="InterPro" id="IPR036457">
    <property type="entry name" value="PPM-type-like_dom_sf"/>
</dbReference>
<name>A0A8J6TM03_9BACT</name>
<dbReference type="InterPro" id="IPR001932">
    <property type="entry name" value="PPM-type_phosphatase-like_dom"/>
</dbReference>
<evidence type="ECO:0000313" key="2">
    <source>
        <dbReference type="EMBL" id="MBC8361223.1"/>
    </source>
</evidence>
<accession>A0A8J6TM03</accession>